<sequence length="433" mass="48525">VSFTPKLAIDFNIAHRLFSALTLLSSLALGCSLFAQELSDDRTVRVFIFAGQSNMVGSDSRVQDIKRYPPFAGLESSQENVRFSYSIGRENKTNSNGWVDLQPVNNTVGPELSFARKVSLNIKTPIAIIKCAAGGTHLGGDWNPDEPIQFKMYPLTLNLVKSSLAELDQKGIKYRIEGFIWHQGENDMFEESYMTNYGKNLQNFIAKWRRDLNIPKLKFYIGELCTKTIWGMDLRPRMYAISEGQRAVTKTDPFAEYIPTAHIGVEIGNPVGLHYHYGTLGQLEHGVNYADAYLKTIGKHSLQARPLKTWPYKKGTEVKLFILAGHRNMEGERAFVQEVGSSKKHQSLLKDNPAIAYKYSLGGGYRKSKSWEPLGPVGFYNTFGPELSFGQALQAKNKENIVIAKFTHSGSQIIDWTPGGSLAKSRHIYPAFI</sequence>
<dbReference type="SUPFAM" id="SSF52266">
    <property type="entry name" value="SGNH hydrolase"/>
    <property type="match status" value="2"/>
</dbReference>
<dbReference type="AlphaFoldDB" id="A0A382GUW3"/>
<gene>
    <name evidence="3" type="ORF">METZ01_LOCUS231724</name>
</gene>
<evidence type="ECO:0000259" key="2">
    <source>
        <dbReference type="Pfam" id="PF03629"/>
    </source>
</evidence>
<feature type="non-terminal residue" evidence="3">
    <location>
        <position position="433"/>
    </location>
</feature>
<name>A0A382GUW3_9ZZZZ</name>
<dbReference type="InterPro" id="IPR052940">
    <property type="entry name" value="Carb_Esterase_6"/>
</dbReference>
<dbReference type="InterPro" id="IPR005181">
    <property type="entry name" value="SASA"/>
</dbReference>
<feature type="non-terminal residue" evidence="3">
    <location>
        <position position="1"/>
    </location>
</feature>
<dbReference type="EMBL" id="UINC01057570">
    <property type="protein sequence ID" value="SVB78870.1"/>
    <property type="molecule type" value="Genomic_DNA"/>
</dbReference>
<dbReference type="PANTHER" id="PTHR31988:SF19">
    <property type="entry name" value="9-O-ACETYL-N-ACETYLNEURAMINIC ACID DEACETYLASE-RELATED"/>
    <property type="match status" value="1"/>
</dbReference>
<protein>
    <recommendedName>
        <fullName evidence="2">Sialate O-acetylesterase domain-containing protein</fullName>
    </recommendedName>
</protein>
<feature type="domain" description="Sialate O-acetylesterase" evidence="2">
    <location>
        <begin position="44"/>
        <end position="295"/>
    </location>
</feature>
<dbReference type="GO" id="GO:0016787">
    <property type="term" value="F:hydrolase activity"/>
    <property type="evidence" value="ECO:0007669"/>
    <property type="project" value="UniProtKB-KW"/>
</dbReference>
<proteinExistence type="predicted"/>
<dbReference type="PANTHER" id="PTHR31988">
    <property type="entry name" value="ESTERASE, PUTATIVE (DUF303)-RELATED"/>
    <property type="match status" value="1"/>
</dbReference>
<dbReference type="InterPro" id="IPR036514">
    <property type="entry name" value="SGNH_hydro_sf"/>
</dbReference>
<evidence type="ECO:0000313" key="3">
    <source>
        <dbReference type="EMBL" id="SVB78870.1"/>
    </source>
</evidence>
<keyword evidence="1" id="KW-0378">Hydrolase</keyword>
<dbReference type="Gene3D" id="3.40.50.1110">
    <property type="entry name" value="SGNH hydrolase"/>
    <property type="match status" value="2"/>
</dbReference>
<reference evidence="3" key="1">
    <citation type="submission" date="2018-05" db="EMBL/GenBank/DDBJ databases">
        <authorList>
            <person name="Lanie J.A."/>
            <person name="Ng W.-L."/>
            <person name="Kazmierczak K.M."/>
            <person name="Andrzejewski T.M."/>
            <person name="Davidsen T.M."/>
            <person name="Wayne K.J."/>
            <person name="Tettelin H."/>
            <person name="Glass J.I."/>
            <person name="Rusch D."/>
            <person name="Podicherti R."/>
            <person name="Tsui H.-C.T."/>
            <person name="Winkler M.E."/>
        </authorList>
    </citation>
    <scope>NUCLEOTIDE SEQUENCE</scope>
</reference>
<organism evidence="3">
    <name type="scientific">marine metagenome</name>
    <dbReference type="NCBI Taxonomy" id="408172"/>
    <lineage>
        <taxon>unclassified sequences</taxon>
        <taxon>metagenomes</taxon>
        <taxon>ecological metagenomes</taxon>
    </lineage>
</organism>
<feature type="domain" description="Sialate O-acetylesterase" evidence="2">
    <location>
        <begin position="318"/>
        <end position="422"/>
    </location>
</feature>
<accession>A0A382GUW3</accession>
<dbReference type="Pfam" id="PF03629">
    <property type="entry name" value="SASA"/>
    <property type="match status" value="2"/>
</dbReference>
<evidence type="ECO:0000256" key="1">
    <source>
        <dbReference type="ARBA" id="ARBA00022801"/>
    </source>
</evidence>